<name>A0A6J5QLH0_9CAUD</name>
<proteinExistence type="predicted"/>
<accession>A0A6J5QLH0</accession>
<dbReference type="EMBL" id="LR796994">
    <property type="protein sequence ID" value="CAB4180464.1"/>
    <property type="molecule type" value="Genomic_DNA"/>
</dbReference>
<evidence type="ECO:0000313" key="1">
    <source>
        <dbReference type="EMBL" id="CAB4180464.1"/>
    </source>
</evidence>
<protein>
    <submittedName>
        <fullName evidence="1">Uncharacterized protein</fullName>
    </submittedName>
</protein>
<sequence>MSQNLNMNRTGALIVHATGVMDPFWHLRPQHVNPDRLQSAANMCIDKRVRWFIPEPPRKPTGGGGGK</sequence>
<gene>
    <name evidence="1" type="ORF">UFOVP1040_58</name>
</gene>
<reference evidence="1" key="1">
    <citation type="submission" date="2020-05" db="EMBL/GenBank/DDBJ databases">
        <authorList>
            <person name="Chiriac C."/>
            <person name="Salcher M."/>
            <person name="Ghai R."/>
            <person name="Kavagutti S V."/>
        </authorList>
    </citation>
    <scope>NUCLEOTIDE SEQUENCE</scope>
</reference>
<organism evidence="1">
    <name type="scientific">uncultured Caudovirales phage</name>
    <dbReference type="NCBI Taxonomy" id="2100421"/>
    <lineage>
        <taxon>Viruses</taxon>
        <taxon>Duplodnaviria</taxon>
        <taxon>Heunggongvirae</taxon>
        <taxon>Uroviricota</taxon>
        <taxon>Caudoviricetes</taxon>
        <taxon>Peduoviridae</taxon>
        <taxon>Maltschvirus</taxon>
        <taxon>Maltschvirus maltsch</taxon>
    </lineage>
</organism>